<dbReference type="SUPFAM" id="SSF63380">
    <property type="entry name" value="Riboflavin synthase domain-like"/>
    <property type="match status" value="1"/>
</dbReference>
<comment type="cofactor">
    <cofactor evidence="18">
        <name>FAD</name>
        <dbReference type="ChEBI" id="CHEBI:57692"/>
    </cofactor>
    <text evidence="18">Binds 1 FAD per monomer.</text>
</comment>
<dbReference type="Gene3D" id="1.20.990.10">
    <property type="entry name" value="NADPH-cytochrome p450 Reductase, Chain A, domain 3"/>
    <property type="match status" value="1"/>
</dbReference>
<feature type="binding site" evidence="18">
    <location>
        <position position="668"/>
    </location>
    <ligand>
        <name>NADP(+)</name>
        <dbReference type="ChEBI" id="CHEBI:58349"/>
    </ligand>
</feature>
<comment type="cofactor">
    <cofactor evidence="18">
        <name>FMN</name>
        <dbReference type="ChEBI" id="CHEBI:58210"/>
    </cofactor>
    <text evidence="18">Binds 1 FMN per monomer.</text>
</comment>
<evidence type="ECO:0000256" key="14">
    <source>
        <dbReference type="ARBA" id="ARBA00023136"/>
    </source>
</evidence>
<dbReference type="EMBL" id="JAQIZZ010000005">
    <property type="protein sequence ID" value="KAJ5541736.1"/>
    <property type="molecule type" value="Genomic_DNA"/>
</dbReference>
<comment type="function">
    <text evidence="18">This enzyme is required for electron transfer from NADP to cytochrome P450 in microsomes. It can also provide electron transfer to heme oxygenase and cytochrome B5. Involved in ergosterol biosynthesis.</text>
</comment>
<evidence type="ECO:0000256" key="16">
    <source>
        <dbReference type="ARBA" id="ARBA00023221"/>
    </source>
</evidence>
<evidence type="ECO:0000256" key="13">
    <source>
        <dbReference type="ARBA" id="ARBA00023098"/>
    </source>
</evidence>
<dbReference type="InterPro" id="IPR023208">
    <property type="entry name" value="P450R"/>
</dbReference>
<dbReference type="InterPro" id="IPR017927">
    <property type="entry name" value="FAD-bd_FR_type"/>
</dbReference>
<dbReference type="Pfam" id="PF00175">
    <property type="entry name" value="NAD_binding_1"/>
    <property type="match status" value="1"/>
</dbReference>
<comment type="subcellular location">
    <subcellularLocation>
        <location evidence="18">Endoplasmic reticulum membrane</location>
        <topology evidence="18">Single-pass membrane protein</topology>
        <orientation evidence="18">Cytoplasmic side</orientation>
    </subcellularLocation>
    <subcellularLocation>
        <location evidence="18">Mitochondrion outer membrane</location>
        <topology evidence="18">Single-pass membrane protein</topology>
        <orientation evidence="18">Cytoplasmic side</orientation>
    </subcellularLocation>
    <subcellularLocation>
        <location evidence="18">Cell membrane</location>
        <topology evidence="18">Single-pass membrane protein</topology>
        <orientation evidence="18">Cytoplasmic side</orientation>
    </subcellularLocation>
</comment>
<evidence type="ECO:0000256" key="17">
    <source>
        <dbReference type="ARBA" id="ARBA00049342"/>
    </source>
</evidence>
<feature type="binding site" evidence="18">
    <location>
        <begin position="632"/>
        <end position="636"/>
    </location>
    <ligand>
        <name>NADP(+)</name>
        <dbReference type="ChEBI" id="CHEBI:58349"/>
    </ligand>
</feature>
<evidence type="ECO:0000256" key="4">
    <source>
        <dbReference type="ARBA" id="ARBA00022692"/>
    </source>
</evidence>
<keyword evidence="5 18" id="KW-1000">Mitochondrion outer membrane</keyword>
<evidence type="ECO:0000256" key="3">
    <source>
        <dbReference type="ARBA" id="ARBA00022643"/>
    </source>
</evidence>
<feature type="binding site" evidence="18">
    <location>
        <position position="702"/>
    </location>
    <ligand>
        <name>FAD</name>
        <dbReference type="ChEBI" id="CHEBI:57692"/>
    </ligand>
</feature>
<evidence type="ECO:0000256" key="2">
    <source>
        <dbReference type="ARBA" id="ARBA00022630"/>
    </source>
</evidence>
<comment type="caution">
    <text evidence="18">Lacks conserved residue(s) required for the propagation of feature annotation.</text>
</comment>
<dbReference type="InterPro" id="IPR001094">
    <property type="entry name" value="Flavdoxin-like"/>
</dbReference>
<evidence type="ECO:0000313" key="23">
    <source>
        <dbReference type="Proteomes" id="UP001220324"/>
    </source>
</evidence>
<keyword evidence="23" id="KW-1185">Reference proteome</keyword>
<accession>A0AAD6CYG2</accession>
<keyword evidence="16 18" id="KW-0753">Steroid metabolism</keyword>
<evidence type="ECO:0000256" key="15">
    <source>
        <dbReference type="ARBA" id="ARBA00023166"/>
    </source>
</evidence>
<evidence type="ECO:0000256" key="1">
    <source>
        <dbReference type="ARBA" id="ARBA00022516"/>
    </source>
</evidence>
<feature type="binding site" evidence="18">
    <location>
        <begin position="484"/>
        <end position="486"/>
    </location>
    <ligand>
        <name>FAD</name>
        <dbReference type="ChEBI" id="CHEBI:57692"/>
    </ligand>
</feature>
<keyword evidence="6 18" id="KW-0256">Endoplasmic reticulum</keyword>
<sequence length="702" mass="79143">MEQVIPGQFLSEPPSHQSGLPYFNPKFGTEVDVLSFACLVFVAVSTLAIWNRNSWKQSAGEFSKSSRPSGNETRCVIQKMEKENKDCVVFFGSQTGNGEDFAERLVKEGHSRFNLNTMIADLDDYDYTTLNNFPSDKVAIFILSSYGEGEPTDNAATFFDFITSDEVVFSDDQDFPLQSMRFAAFGLGNSTYEHFNGVVRKVESSLQRLGATAFTDRGEGDDGKGTQEDDFLAWKEVMWDSLKNIMHLHEQEEKFEPNFSIVEKTAASESIFLGERCQGELMGTPTEHGPHSPYVAKVLESKELFESPDRNCLHIDIDLRGSGLSYETGDHVAVWPSNSDIEVDRFLRVFGLAEKRLTVIHISAQGSVKSLPCPSPTTYEAAVRYYMEICGPVSRQFLTALANFAPDNNQKNTLLELSKNKDTFREKVGSKFFNLAQLIESISPEHPVCPVPFEVLLEGVRTLQPRYYSISSSSLVQKDSISLTTAVESVKMAQHEFRGVASNYLLAIKHMQNGEQPAETESPYTITGPRQKYNMSLPIHIRHSHFKLPRDASRPIVMIGPGTGVAPFRAFVQERIKQAESGTEIGNMILFFGCRKEQEDFLYRNDWKKYKSVLGDKFQLYTAFSRQSPSEKVYVQQRLVEHEKSLRSLILDQQGYVYVCGSGRMAREVQSTFGELLNQPLCNGEATIHQLKTAARYQEDVW</sequence>
<feature type="binding site" evidence="18">
    <location>
        <position position="563"/>
    </location>
    <ligand>
        <name>NADP(+)</name>
        <dbReference type="ChEBI" id="CHEBI:58349"/>
    </ligand>
</feature>
<dbReference type="FunFam" id="3.40.50.80:FF:000001">
    <property type="entry name" value="NADPH--cytochrome P450 reductase 1"/>
    <property type="match status" value="1"/>
</dbReference>
<feature type="binding site" evidence="18">
    <location>
        <begin position="499"/>
        <end position="502"/>
    </location>
    <ligand>
        <name>FAD</name>
        <dbReference type="ChEBI" id="CHEBI:57692"/>
    </ligand>
</feature>
<dbReference type="GO" id="GO:0050660">
    <property type="term" value="F:flavin adenine dinucleotide binding"/>
    <property type="evidence" value="ECO:0007669"/>
    <property type="project" value="UniProtKB-UniRule"/>
</dbReference>
<dbReference type="GO" id="GO:0010181">
    <property type="term" value="F:FMN binding"/>
    <property type="evidence" value="ECO:0007669"/>
    <property type="project" value="UniProtKB-UniRule"/>
</dbReference>
<dbReference type="GO" id="GO:0003958">
    <property type="term" value="F:NADPH-hemoprotein reductase activity"/>
    <property type="evidence" value="ECO:0007669"/>
    <property type="project" value="UniProtKB-UniRule"/>
</dbReference>
<comment type="catalytic activity">
    <reaction evidence="17 18 19">
        <text>2 oxidized [cytochrome P450] + NADPH = 2 reduced [cytochrome P450] + NADP(+) + H(+)</text>
        <dbReference type="Rhea" id="RHEA:24040"/>
        <dbReference type="Rhea" id="RHEA-COMP:14627"/>
        <dbReference type="Rhea" id="RHEA-COMP:14628"/>
        <dbReference type="ChEBI" id="CHEBI:15378"/>
        <dbReference type="ChEBI" id="CHEBI:55376"/>
        <dbReference type="ChEBI" id="CHEBI:57783"/>
        <dbReference type="ChEBI" id="CHEBI:58349"/>
        <dbReference type="ChEBI" id="CHEBI:60344"/>
        <dbReference type="EC" id="1.6.2.4"/>
    </reaction>
</comment>
<organism evidence="22 23">
    <name type="scientific">Penicillium frequentans</name>
    <dbReference type="NCBI Taxonomy" id="3151616"/>
    <lineage>
        <taxon>Eukaryota</taxon>
        <taxon>Fungi</taxon>
        <taxon>Dikarya</taxon>
        <taxon>Ascomycota</taxon>
        <taxon>Pezizomycotina</taxon>
        <taxon>Eurotiomycetes</taxon>
        <taxon>Eurotiomycetidae</taxon>
        <taxon>Eurotiales</taxon>
        <taxon>Aspergillaceae</taxon>
        <taxon>Penicillium</taxon>
    </lineage>
</organism>
<dbReference type="Gene3D" id="3.40.50.360">
    <property type="match status" value="1"/>
</dbReference>
<proteinExistence type="inferred from homology"/>
<dbReference type="InterPro" id="IPR029039">
    <property type="entry name" value="Flavoprotein-like_sf"/>
</dbReference>
<dbReference type="InterPro" id="IPR001433">
    <property type="entry name" value="OxRdtase_FAD/NAD-bd"/>
</dbReference>
<keyword evidence="12 18" id="KW-0756">Sterol biosynthesis</keyword>
<evidence type="ECO:0000259" key="21">
    <source>
        <dbReference type="PROSITE" id="PS51384"/>
    </source>
</evidence>
<dbReference type="GO" id="GO:0005789">
    <property type="term" value="C:endoplasmic reticulum membrane"/>
    <property type="evidence" value="ECO:0007669"/>
    <property type="project" value="UniProtKB-SubCell"/>
</dbReference>
<dbReference type="Pfam" id="PF00258">
    <property type="entry name" value="Flavodoxin_1"/>
    <property type="match status" value="1"/>
</dbReference>
<dbReference type="GO" id="GO:0050661">
    <property type="term" value="F:NADP binding"/>
    <property type="evidence" value="ECO:0007669"/>
    <property type="project" value="UniProtKB-UniRule"/>
</dbReference>
<feature type="domain" description="Flavodoxin-like" evidence="20">
    <location>
        <begin position="87"/>
        <end position="239"/>
    </location>
</feature>
<gene>
    <name evidence="18" type="primary">cprA</name>
    <name evidence="22" type="ORF">N7494_006812</name>
</gene>
<reference evidence="22 23" key="1">
    <citation type="journal article" date="2023" name="IMA Fungus">
        <title>Comparative genomic study of the Penicillium genus elucidates a diverse pangenome and 15 lateral gene transfer events.</title>
        <authorList>
            <person name="Petersen C."/>
            <person name="Sorensen T."/>
            <person name="Nielsen M.R."/>
            <person name="Sondergaard T.E."/>
            <person name="Sorensen J.L."/>
            <person name="Fitzpatrick D.A."/>
            <person name="Frisvad J.C."/>
            <person name="Nielsen K.L."/>
        </authorList>
    </citation>
    <scope>NUCLEOTIDE SEQUENCE [LARGE SCALE GENOMIC DNA]</scope>
    <source>
        <strain evidence="22 23">IBT 35679</strain>
    </source>
</reference>
<evidence type="ECO:0000256" key="19">
    <source>
        <dbReference type="PIRNR" id="PIRNR000208"/>
    </source>
</evidence>
<dbReference type="Pfam" id="PF00667">
    <property type="entry name" value="FAD_binding_1"/>
    <property type="match status" value="1"/>
</dbReference>
<evidence type="ECO:0000313" key="22">
    <source>
        <dbReference type="EMBL" id="KAJ5541736.1"/>
    </source>
</evidence>
<dbReference type="EC" id="1.6.2.4" evidence="18 19"/>
<evidence type="ECO:0000256" key="12">
    <source>
        <dbReference type="ARBA" id="ARBA00023011"/>
    </source>
</evidence>
<keyword evidence="3 18" id="KW-0288">FMN</keyword>
<dbReference type="FunFam" id="3.40.50.360:FF:000036">
    <property type="entry name" value="NADPH--cytochrome P450 reductase"/>
    <property type="match status" value="1"/>
</dbReference>
<comment type="similarity">
    <text evidence="18 19">In the C-terminal section; belongs to the flavoprotein pyridine nucleotide cytochrome reductase family.</text>
</comment>
<dbReference type="GO" id="GO:0006696">
    <property type="term" value="P:ergosterol biosynthetic process"/>
    <property type="evidence" value="ECO:0007669"/>
    <property type="project" value="UniProtKB-UniRule"/>
</dbReference>
<keyword evidence="13 18" id="KW-0443">Lipid metabolism</keyword>
<keyword evidence="14 18" id="KW-0472">Membrane</keyword>
<evidence type="ECO:0000256" key="18">
    <source>
        <dbReference type="HAMAP-Rule" id="MF_03212"/>
    </source>
</evidence>
<dbReference type="InterPro" id="IPR039261">
    <property type="entry name" value="FNR_nucleotide-bd"/>
</dbReference>
<keyword evidence="8 18" id="KW-0521">NADP</keyword>
<keyword evidence="15 18" id="KW-1207">Sterol metabolism</keyword>
<dbReference type="SUPFAM" id="SSF52218">
    <property type="entry name" value="Flavoproteins"/>
    <property type="match status" value="1"/>
</dbReference>
<feature type="binding site" evidence="18">
    <location>
        <position position="222"/>
    </location>
    <ligand>
        <name>FMN</name>
        <dbReference type="ChEBI" id="CHEBI:58210"/>
    </ligand>
</feature>
<dbReference type="Gene3D" id="2.40.30.10">
    <property type="entry name" value="Translation factors"/>
    <property type="match status" value="2"/>
</dbReference>
<keyword evidence="11 18" id="KW-0560">Oxidoreductase</keyword>
<dbReference type="PANTHER" id="PTHR19384">
    <property type="entry name" value="NITRIC OXIDE SYNTHASE-RELATED"/>
    <property type="match status" value="1"/>
</dbReference>
<keyword evidence="1 18" id="KW-0444">Lipid biosynthesis</keyword>
<dbReference type="InterPro" id="IPR017938">
    <property type="entry name" value="Riboflavin_synthase-like_b-brl"/>
</dbReference>
<evidence type="ECO:0000256" key="5">
    <source>
        <dbReference type="ARBA" id="ARBA00022787"/>
    </source>
</evidence>
<evidence type="ECO:0000259" key="20">
    <source>
        <dbReference type="PROSITE" id="PS50902"/>
    </source>
</evidence>
<evidence type="ECO:0000256" key="8">
    <source>
        <dbReference type="ARBA" id="ARBA00022857"/>
    </source>
</evidence>
<dbReference type="PROSITE" id="PS51384">
    <property type="entry name" value="FAD_FR"/>
    <property type="match status" value="1"/>
</dbReference>
<dbReference type="InterPro" id="IPR023173">
    <property type="entry name" value="NADPH_Cyt_P450_Rdtase_alpha"/>
</dbReference>
<comment type="similarity">
    <text evidence="18">In the N-terminal section; belongs to the flavodoxin family.</text>
</comment>
<keyword evidence="18" id="KW-1003">Cell membrane</keyword>
<evidence type="ECO:0000256" key="11">
    <source>
        <dbReference type="ARBA" id="ARBA00023002"/>
    </source>
</evidence>
<keyword evidence="10" id="KW-1133">Transmembrane helix</keyword>
<evidence type="ECO:0000256" key="7">
    <source>
        <dbReference type="ARBA" id="ARBA00022827"/>
    </source>
</evidence>
<dbReference type="PIRSF" id="PIRSF000208">
    <property type="entry name" value="P450R"/>
    <property type="match status" value="1"/>
</dbReference>
<dbReference type="Gene3D" id="3.40.50.80">
    <property type="entry name" value="Nucleotide-binding domain of ferredoxin-NADP reductase (FNR) module"/>
    <property type="match status" value="1"/>
</dbReference>
<dbReference type="PRINTS" id="PR00371">
    <property type="entry name" value="FPNCR"/>
</dbReference>
<keyword evidence="18" id="KW-0496">Mitochondrion</keyword>
<dbReference type="HAMAP" id="MF_03212">
    <property type="entry name" value="NCPR"/>
    <property type="match status" value="1"/>
</dbReference>
<dbReference type="PRINTS" id="PR00369">
    <property type="entry name" value="FLAVODOXIN"/>
</dbReference>
<feature type="binding site" evidence="18">
    <location>
        <begin position="466"/>
        <end position="469"/>
    </location>
    <ligand>
        <name>FAD</name>
        <dbReference type="ChEBI" id="CHEBI:57692"/>
    </ligand>
</feature>
<dbReference type="Proteomes" id="UP001220324">
    <property type="component" value="Unassembled WGS sequence"/>
</dbReference>
<dbReference type="AlphaFoldDB" id="A0AAD6CYG2"/>
<keyword evidence="7 18" id="KW-0274">FAD</keyword>
<dbReference type="SUPFAM" id="SSF52343">
    <property type="entry name" value="Ferredoxin reductase-like, C-terminal NADP-linked domain"/>
    <property type="match status" value="1"/>
</dbReference>
<feature type="binding site" evidence="18">
    <location>
        <begin position="187"/>
        <end position="196"/>
    </location>
    <ligand>
        <name>FMN</name>
        <dbReference type="ChEBI" id="CHEBI:58210"/>
    </ligand>
</feature>
<keyword evidence="2 18" id="KW-0285">Flavoprotein</keyword>
<feature type="domain" description="FAD-binding FR-type" evidence="21">
    <location>
        <begin position="291"/>
        <end position="536"/>
    </location>
</feature>
<dbReference type="GO" id="GO:0005829">
    <property type="term" value="C:cytosol"/>
    <property type="evidence" value="ECO:0007669"/>
    <property type="project" value="TreeGrafter"/>
</dbReference>
<comment type="similarity">
    <text evidence="18">Belongs to the NADPH--cytochrome P450 reductase family.</text>
</comment>
<evidence type="ECO:0000256" key="10">
    <source>
        <dbReference type="ARBA" id="ARBA00022989"/>
    </source>
</evidence>
<name>A0AAD6CYG2_9EURO</name>
<dbReference type="GO" id="GO:0005741">
    <property type="term" value="C:mitochondrial outer membrane"/>
    <property type="evidence" value="ECO:0007669"/>
    <property type="project" value="UniProtKB-SubCell"/>
</dbReference>
<dbReference type="InterPro" id="IPR001709">
    <property type="entry name" value="Flavoprot_Pyr_Nucl_cyt_Rdtase"/>
</dbReference>
<feature type="binding site" evidence="18">
    <location>
        <begin position="625"/>
        <end position="626"/>
    </location>
    <ligand>
        <name>NADP(+)</name>
        <dbReference type="ChEBI" id="CHEBI:58349"/>
    </ligand>
</feature>
<dbReference type="PROSITE" id="PS50902">
    <property type="entry name" value="FLAVODOXIN_LIKE"/>
    <property type="match status" value="1"/>
</dbReference>
<dbReference type="InterPro" id="IPR003097">
    <property type="entry name" value="CysJ-like_FAD-binding"/>
</dbReference>
<dbReference type="PANTHER" id="PTHR19384:SF17">
    <property type="entry name" value="NADPH--CYTOCHROME P450 REDUCTASE"/>
    <property type="match status" value="1"/>
</dbReference>
<evidence type="ECO:0000256" key="6">
    <source>
        <dbReference type="ARBA" id="ARBA00022824"/>
    </source>
</evidence>
<evidence type="ECO:0000256" key="9">
    <source>
        <dbReference type="ARBA" id="ARBA00022955"/>
    </source>
</evidence>
<keyword evidence="4" id="KW-0812">Transmembrane</keyword>
<protein>
    <recommendedName>
        <fullName evidence="18 19">NADPH--cytochrome P450 reductase</fullName>
        <shortName evidence="18">CPR</shortName>
        <shortName evidence="18">P450R</shortName>
        <ecNumber evidence="18 19">1.6.2.4</ecNumber>
    </recommendedName>
</protein>
<comment type="caution">
    <text evidence="22">The sequence shown here is derived from an EMBL/GenBank/DDBJ whole genome shotgun (WGS) entry which is preliminary data.</text>
</comment>
<dbReference type="InterPro" id="IPR008254">
    <property type="entry name" value="Flavodoxin/NO_synth"/>
</dbReference>
<dbReference type="GO" id="GO:0005886">
    <property type="term" value="C:plasma membrane"/>
    <property type="evidence" value="ECO:0007669"/>
    <property type="project" value="UniProtKB-SubCell"/>
</dbReference>
<feature type="binding site" evidence="18">
    <location>
        <position position="310"/>
    </location>
    <ligand>
        <name>NADP(+)</name>
        <dbReference type="ChEBI" id="CHEBI:58349"/>
    </ligand>
</feature>
<keyword evidence="9 18" id="KW-0752">Steroid biosynthesis</keyword>